<dbReference type="EMBL" id="JACOPH010000002">
    <property type="protein sequence ID" value="MBC5713291.1"/>
    <property type="molecule type" value="Genomic_DNA"/>
</dbReference>
<dbReference type="GO" id="GO:0005829">
    <property type="term" value="C:cytosol"/>
    <property type="evidence" value="ECO:0007669"/>
    <property type="project" value="TreeGrafter"/>
</dbReference>
<evidence type="ECO:0000256" key="3">
    <source>
        <dbReference type="ARBA" id="ARBA00022448"/>
    </source>
</evidence>
<dbReference type="SUPFAM" id="SSF111384">
    <property type="entry name" value="OmpH-like"/>
    <property type="match status" value="1"/>
</dbReference>
<dbReference type="InterPro" id="IPR051472">
    <property type="entry name" value="T3SS_Stator/FliH"/>
</dbReference>
<keyword evidence="5" id="KW-0653">Protein transport</keyword>
<proteinExistence type="inferred from homology"/>
<keyword evidence="4" id="KW-1005">Bacterial flagellum biogenesis</keyword>
<dbReference type="GO" id="GO:0044781">
    <property type="term" value="P:bacterial-type flagellum organization"/>
    <property type="evidence" value="ECO:0007669"/>
    <property type="project" value="UniProtKB-KW"/>
</dbReference>
<dbReference type="InterPro" id="IPR018035">
    <property type="entry name" value="Flagellar_FliH/T3SS_HrpE"/>
</dbReference>
<dbReference type="PANTHER" id="PTHR34982:SF1">
    <property type="entry name" value="FLAGELLAR ASSEMBLY PROTEIN FLIH"/>
    <property type="match status" value="1"/>
</dbReference>
<feature type="region of interest" description="Disordered" evidence="7">
    <location>
        <begin position="1"/>
        <end position="51"/>
    </location>
</feature>
<sequence>MVDDAKEKAEQIVEDAQEKSQEILEEAKKNGYTDGYAQGESQAREELEQEYEQKNQKLEELKLQLQADYNKEMHELEPKLLDVVVTVVEKVFHVQFDDKKDILLYLVENTISNIEGCKEFRIRVGEEQKNFIENHKTEILDHIGHDMTLEIVGDSSMGENACVIETDTGIFDCSLGVQLENLIKDLRSLSL</sequence>
<accession>A0A923LN92</accession>
<evidence type="ECO:0000259" key="8">
    <source>
        <dbReference type="Pfam" id="PF02108"/>
    </source>
</evidence>
<feature type="compositionally biased region" description="Basic and acidic residues" evidence="7">
    <location>
        <begin position="1"/>
        <end position="31"/>
    </location>
</feature>
<keyword evidence="10" id="KW-1185">Reference proteome</keyword>
<organism evidence="9 10">
    <name type="scientific">Roseburia zhanii</name>
    <dbReference type="NCBI Taxonomy" id="2763064"/>
    <lineage>
        <taxon>Bacteria</taxon>
        <taxon>Bacillati</taxon>
        <taxon>Bacillota</taxon>
        <taxon>Clostridia</taxon>
        <taxon>Lachnospirales</taxon>
        <taxon>Lachnospiraceae</taxon>
        <taxon>Roseburia</taxon>
    </lineage>
</organism>
<gene>
    <name evidence="9" type="ORF">H8S17_03540</name>
</gene>
<dbReference type="GO" id="GO:0015031">
    <property type="term" value="P:protein transport"/>
    <property type="evidence" value="ECO:0007669"/>
    <property type="project" value="UniProtKB-KW"/>
</dbReference>
<evidence type="ECO:0000256" key="4">
    <source>
        <dbReference type="ARBA" id="ARBA00022795"/>
    </source>
</evidence>
<dbReference type="Gene3D" id="1.20.5.620">
    <property type="entry name" value="F1F0 ATP synthase subunit B, membrane domain"/>
    <property type="match status" value="1"/>
</dbReference>
<evidence type="ECO:0000256" key="2">
    <source>
        <dbReference type="ARBA" id="ARBA00006602"/>
    </source>
</evidence>
<comment type="function">
    <text evidence="1">Needed for flagellar regrowth and assembly.</text>
</comment>
<evidence type="ECO:0000313" key="9">
    <source>
        <dbReference type="EMBL" id="MBC5713291.1"/>
    </source>
</evidence>
<comment type="caution">
    <text evidence="9">The sequence shown here is derived from an EMBL/GenBank/DDBJ whole genome shotgun (WGS) entry which is preliminary data.</text>
</comment>
<dbReference type="PANTHER" id="PTHR34982">
    <property type="entry name" value="YOP PROTEINS TRANSLOCATION PROTEIN L"/>
    <property type="match status" value="1"/>
</dbReference>
<protein>
    <recommendedName>
        <fullName evidence="8">Flagellar assembly protein FliH/Type III secretion system HrpE domain-containing protein</fullName>
    </recommendedName>
</protein>
<evidence type="ECO:0000256" key="7">
    <source>
        <dbReference type="SAM" id="MobiDB-lite"/>
    </source>
</evidence>
<dbReference type="Proteomes" id="UP000606720">
    <property type="component" value="Unassembled WGS sequence"/>
</dbReference>
<name>A0A923LN92_9FIRM</name>
<feature type="compositionally biased region" description="Basic and acidic residues" evidence="7">
    <location>
        <begin position="42"/>
        <end position="51"/>
    </location>
</feature>
<dbReference type="AlphaFoldDB" id="A0A923LN92"/>
<feature type="domain" description="Flagellar assembly protein FliH/Type III secretion system HrpE" evidence="8">
    <location>
        <begin position="53"/>
        <end position="181"/>
    </location>
</feature>
<keyword evidence="6" id="KW-1006">Bacterial flagellum protein export</keyword>
<evidence type="ECO:0000313" key="10">
    <source>
        <dbReference type="Proteomes" id="UP000606720"/>
    </source>
</evidence>
<evidence type="ECO:0000256" key="1">
    <source>
        <dbReference type="ARBA" id="ARBA00003041"/>
    </source>
</evidence>
<evidence type="ECO:0000256" key="5">
    <source>
        <dbReference type="ARBA" id="ARBA00022927"/>
    </source>
</evidence>
<dbReference type="InterPro" id="IPR024930">
    <property type="entry name" value="Skp_dom_sf"/>
</dbReference>
<dbReference type="Pfam" id="PF02108">
    <property type="entry name" value="FliH"/>
    <property type="match status" value="1"/>
</dbReference>
<reference evidence="9" key="1">
    <citation type="submission" date="2020-08" db="EMBL/GenBank/DDBJ databases">
        <title>Genome public.</title>
        <authorList>
            <person name="Liu C."/>
            <person name="Sun Q."/>
        </authorList>
    </citation>
    <scope>NUCLEOTIDE SEQUENCE</scope>
    <source>
        <strain evidence="9">BX1005</strain>
    </source>
</reference>
<evidence type="ECO:0000256" key="6">
    <source>
        <dbReference type="ARBA" id="ARBA00023225"/>
    </source>
</evidence>
<keyword evidence="3" id="KW-0813">Transport</keyword>
<comment type="similarity">
    <text evidence="2">Belongs to the FliH family.</text>
</comment>